<evidence type="ECO:0000313" key="6">
    <source>
        <dbReference type="Proteomes" id="UP000014500"/>
    </source>
</evidence>
<dbReference type="PROSITE" id="PS50294">
    <property type="entry name" value="WD_REPEATS_REGION"/>
    <property type="match status" value="3"/>
</dbReference>
<proteinExistence type="predicted"/>
<dbReference type="GO" id="GO:0043161">
    <property type="term" value="P:proteasome-mediated ubiquitin-dependent protein catabolic process"/>
    <property type="evidence" value="ECO:0007669"/>
    <property type="project" value="TreeGrafter"/>
</dbReference>
<dbReference type="eggNOG" id="KOG4283">
    <property type="taxonomic scope" value="Eukaryota"/>
</dbReference>
<dbReference type="STRING" id="126957.T1JNL3"/>
<feature type="repeat" description="WD" evidence="3">
    <location>
        <begin position="95"/>
        <end position="137"/>
    </location>
</feature>
<feature type="compositionally biased region" description="Polar residues" evidence="4">
    <location>
        <begin position="383"/>
        <end position="392"/>
    </location>
</feature>
<dbReference type="Proteomes" id="UP000014500">
    <property type="component" value="Unassembled WGS sequence"/>
</dbReference>
<dbReference type="InterPro" id="IPR019775">
    <property type="entry name" value="WD40_repeat_CS"/>
</dbReference>
<name>T1JNL3_STRMM</name>
<dbReference type="GO" id="GO:0006283">
    <property type="term" value="P:transcription-coupled nucleotide-excision repair"/>
    <property type="evidence" value="ECO:0007669"/>
    <property type="project" value="InterPro"/>
</dbReference>
<dbReference type="SMART" id="SM00320">
    <property type="entry name" value="WD40"/>
    <property type="match status" value="5"/>
</dbReference>
<dbReference type="Pfam" id="PF00400">
    <property type="entry name" value="WD40"/>
    <property type="match status" value="5"/>
</dbReference>
<sequence length="392" mass="44036">MLRFLDSIRNGTLDPTALIYAESTRRSYAMELSKYEDVEQVHTAGVNTLDIESIEGRYMLSGSSDGTVVIHDTDNLRGTPKYTCQVISKIDRNYKKGHKFSVETVQWSPIDTGMFTSSDLDGSLKIWDTNTMKTVGEFRLLKRIYQHHISPIATAHNLIAVARTTAHVTLVDLKSGCCTHELRGHSGMVMCAKWSPNHEFMLASGSCDNSLLLWDIRTPKSVLHRFDPHNKSSASRKVSSAHNGRVNGLVFSHDGFYLYSYGTDNNLFAWNLSTGCKETVNFGKIENESRKAIKFDVTRNSNPSVIFVPCQGRICVYETQNGILINKLVGHFNSVNCCVVHPFTPEVYSGANDHNILVWTPYHDQSEAYSDYLQNGDGKTRETNVTNDDWSD</sequence>
<evidence type="ECO:0000256" key="3">
    <source>
        <dbReference type="PROSITE-ProRule" id="PRU00221"/>
    </source>
</evidence>
<dbReference type="Gene3D" id="2.130.10.10">
    <property type="entry name" value="YVTN repeat-like/Quinoprotein amine dehydrogenase"/>
    <property type="match status" value="1"/>
</dbReference>
<dbReference type="InterPro" id="IPR036322">
    <property type="entry name" value="WD40_repeat_dom_sf"/>
</dbReference>
<dbReference type="InterPro" id="IPR042238">
    <property type="entry name" value="Rad28/ERCC8/Ckn1/ATCSA-1"/>
</dbReference>
<dbReference type="SUPFAM" id="SSF50978">
    <property type="entry name" value="WD40 repeat-like"/>
    <property type="match status" value="1"/>
</dbReference>
<dbReference type="PROSITE" id="PS50082">
    <property type="entry name" value="WD_REPEATS_2"/>
    <property type="match status" value="4"/>
</dbReference>
<keyword evidence="2" id="KW-0677">Repeat</keyword>
<dbReference type="OMA" id="WIPAPRE"/>
<feature type="region of interest" description="Disordered" evidence="4">
    <location>
        <begin position="373"/>
        <end position="392"/>
    </location>
</feature>
<evidence type="ECO:0000256" key="2">
    <source>
        <dbReference type="ARBA" id="ARBA00022737"/>
    </source>
</evidence>
<dbReference type="AlphaFoldDB" id="T1JNL3"/>
<accession>T1JNL3</accession>
<dbReference type="PANTHER" id="PTHR46202">
    <property type="entry name" value="DNA EXCISION REPAIR PROTEIN ERCC-8"/>
    <property type="match status" value="1"/>
</dbReference>
<dbReference type="GO" id="GO:0000109">
    <property type="term" value="C:nucleotide-excision repair complex"/>
    <property type="evidence" value="ECO:0007669"/>
    <property type="project" value="TreeGrafter"/>
</dbReference>
<feature type="repeat" description="WD" evidence="3">
    <location>
        <begin position="328"/>
        <end position="359"/>
    </location>
</feature>
<keyword evidence="1 3" id="KW-0853">WD repeat</keyword>
<dbReference type="EnsemblMetazoa" id="SMAR015442-RA">
    <property type="protein sequence ID" value="SMAR015442-PA"/>
    <property type="gene ID" value="SMAR015442"/>
</dbReference>
<organism evidence="5 6">
    <name type="scientific">Strigamia maritima</name>
    <name type="common">European centipede</name>
    <name type="synonym">Geophilus maritimus</name>
    <dbReference type="NCBI Taxonomy" id="126957"/>
    <lineage>
        <taxon>Eukaryota</taxon>
        <taxon>Metazoa</taxon>
        <taxon>Ecdysozoa</taxon>
        <taxon>Arthropoda</taxon>
        <taxon>Myriapoda</taxon>
        <taxon>Chilopoda</taxon>
        <taxon>Pleurostigmophora</taxon>
        <taxon>Geophilomorpha</taxon>
        <taxon>Linotaeniidae</taxon>
        <taxon>Strigamia</taxon>
    </lineage>
</organism>
<protein>
    <submittedName>
        <fullName evidence="5">Uncharacterized protein</fullName>
    </submittedName>
</protein>
<dbReference type="PANTHER" id="PTHR46202:SF1">
    <property type="entry name" value="DNA EXCISION REPAIR PROTEIN ERCC-8"/>
    <property type="match status" value="1"/>
</dbReference>
<feature type="repeat" description="WD" evidence="3">
    <location>
        <begin position="239"/>
        <end position="280"/>
    </location>
</feature>
<reference evidence="5" key="2">
    <citation type="submission" date="2015-02" db="UniProtKB">
        <authorList>
            <consortium name="EnsemblMetazoa"/>
        </authorList>
    </citation>
    <scope>IDENTIFICATION</scope>
</reference>
<evidence type="ECO:0000256" key="4">
    <source>
        <dbReference type="SAM" id="MobiDB-lite"/>
    </source>
</evidence>
<dbReference type="InterPro" id="IPR001680">
    <property type="entry name" value="WD40_rpt"/>
</dbReference>
<dbReference type="HOGENOM" id="CLU_032951_2_2_1"/>
<evidence type="ECO:0000313" key="5">
    <source>
        <dbReference type="EnsemblMetazoa" id="SMAR015442-PA"/>
    </source>
</evidence>
<evidence type="ECO:0000256" key="1">
    <source>
        <dbReference type="ARBA" id="ARBA00022574"/>
    </source>
</evidence>
<dbReference type="PhylomeDB" id="T1JNL3"/>
<dbReference type="GO" id="GO:0000209">
    <property type="term" value="P:protein polyubiquitination"/>
    <property type="evidence" value="ECO:0007669"/>
    <property type="project" value="TreeGrafter"/>
</dbReference>
<dbReference type="PROSITE" id="PS00678">
    <property type="entry name" value="WD_REPEATS_1"/>
    <property type="match status" value="1"/>
</dbReference>
<keyword evidence="6" id="KW-1185">Reference proteome</keyword>
<dbReference type="EMBL" id="JH431912">
    <property type="status" value="NOT_ANNOTATED_CDS"/>
    <property type="molecule type" value="Genomic_DNA"/>
</dbReference>
<dbReference type="GO" id="GO:0031464">
    <property type="term" value="C:Cul4A-RING E3 ubiquitin ligase complex"/>
    <property type="evidence" value="ECO:0007669"/>
    <property type="project" value="TreeGrafter"/>
</dbReference>
<dbReference type="InterPro" id="IPR015943">
    <property type="entry name" value="WD40/YVTN_repeat-like_dom_sf"/>
</dbReference>
<reference evidence="6" key="1">
    <citation type="submission" date="2011-05" db="EMBL/GenBank/DDBJ databases">
        <authorList>
            <person name="Richards S.R."/>
            <person name="Qu J."/>
            <person name="Jiang H."/>
            <person name="Jhangiani S.N."/>
            <person name="Agravi P."/>
            <person name="Goodspeed R."/>
            <person name="Gross S."/>
            <person name="Mandapat C."/>
            <person name="Jackson L."/>
            <person name="Mathew T."/>
            <person name="Pu L."/>
            <person name="Thornton R."/>
            <person name="Saada N."/>
            <person name="Wilczek-Boney K.B."/>
            <person name="Lee S."/>
            <person name="Kovar C."/>
            <person name="Wu Y."/>
            <person name="Scherer S.E."/>
            <person name="Worley K.C."/>
            <person name="Muzny D.M."/>
            <person name="Gibbs R."/>
        </authorList>
    </citation>
    <scope>NUCLEOTIDE SEQUENCE</scope>
    <source>
        <strain evidence="6">Brora</strain>
    </source>
</reference>
<feature type="repeat" description="WD" evidence="3">
    <location>
        <begin position="182"/>
        <end position="224"/>
    </location>
</feature>